<organism evidence="1 2">
    <name type="scientific">Rhabditophanes sp. KR3021</name>
    <dbReference type="NCBI Taxonomy" id="114890"/>
    <lineage>
        <taxon>Eukaryota</taxon>
        <taxon>Metazoa</taxon>
        <taxon>Ecdysozoa</taxon>
        <taxon>Nematoda</taxon>
        <taxon>Chromadorea</taxon>
        <taxon>Rhabditida</taxon>
        <taxon>Tylenchina</taxon>
        <taxon>Panagrolaimomorpha</taxon>
        <taxon>Strongyloidoidea</taxon>
        <taxon>Alloionematidae</taxon>
        <taxon>Rhabditophanes</taxon>
    </lineage>
</organism>
<name>A0AC35TQU0_9BILA</name>
<sequence length="450" mass="51201">MCKGINDTSQPPLSSSPTGPKREDKIRETMNRYRCNNAFVDITLGSSIKAHKSFLASLSHYFEMLFINPINKDKNVFHFPNIEDATLKVIIEYLYTGEINVDKNNAELVLMASREMGIQELVEYSQMIAYRQLERIKRNSREKLKTKSFKKLFLFGGLTWHRTSDYHIAETEVYDLDEASLKDTIDLGGKNVEKLNRYGHGCVLIGDKVFAVGGQFNNLILNDCEVLDLSDEKKGWMGVDGYFKLNSKRIELAQVNDRVLVIGAGSEEVTNTLARRLVYDIDFEKVKLSPMKALPITLYCPSSTVVGNSVYLIGDCIDNNDGQRWIKRKNGLEEGCPLYHFDFRTNNWISLKSANERKFESCFVSINEDLYAIGGGSPHSCEVYDIRNNQWRPIAASISASYYSKAINLEGSIHKFGHGFFNEMYSPITNEWIRTEKISVPRYGFGVIAI</sequence>
<accession>A0AC35TQU0</accession>
<evidence type="ECO:0000313" key="2">
    <source>
        <dbReference type="WBParaSite" id="RSKR_0000331000.1"/>
    </source>
</evidence>
<evidence type="ECO:0000313" key="1">
    <source>
        <dbReference type="Proteomes" id="UP000095286"/>
    </source>
</evidence>
<proteinExistence type="predicted"/>
<reference evidence="2" key="1">
    <citation type="submission" date="2016-11" db="UniProtKB">
        <authorList>
            <consortium name="WormBaseParasite"/>
        </authorList>
    </citation>
    <scope>IDENTIFICATION</scope>
    <source>
        <strain evidence="2">KR3021</strain>
    </source>
</reference>
<dbReference type="WBParaSite" id="RSKR_0000331000.1">
    <property type="protein sequence ID" value="RSKR_0000331000.1"/>
    <property type="gene ID" value="RSKR_0000331000"/>
</dbReference>
<protein>
    <submittedName>
        <fullName evidence="2">BTB domain-containing protein</fullName>
    </submittedName>
</protein>
<dbReference type="Proteomes" id="UP000095286">
    <property type="component" value="Unplaced"/>
</dbReference>